<evidence type="ECO:0000313" key="2">
    <source>
        <dbReference type="EMBL" id="QQP41639.1"/>
    </source>
</evidence>
<proteinExistence type="predicted"/>
<keyword evidence="3" id="KW-1185">Reference proteome</keyword>
<reference evidence="3" key="1">
    <citation type="submission" date="2021-01" db="EMBL/GenBank/DDBJ databases">
        <title>Caligus Genome Assembly.</title>
        <authorList>
            <person name="Gallardo-Escarate C."/>
        </authorList>
    </citation>
    <scope>NUCLEOTIDE SEQUENCE [LARGE SCALE GENOMIC DNA]</scope>
</reference>
<dbReference type="OrthoDB" id="10063208at2759"/>
<feature type="region of interest" description="Disordered" evidence="1">
    <location>
        <begin position="1"/>
        <end position="44"/>
    </location>
</feature>
<protein>
    <submittedName>
        <fullName evidence="2">RING1 and YY1-binding protein</fullName>
    </submittedName>
</protein>
<accession>A0A7T8H170</accession>
<evidence type="ECO:0000256" key="1">
    <source>
        <dbReference type="SAM" id="MobiDB-lite"/>
    </source>
</evidence>
<name>A0A7T8H170_CALRO</name>
<dbReference type="AlphaFoldDB" id="A0A7T8H170"/>
<organism evidence="2 3">
    <name type="scientific">Caligus rogercresseyi</name>
    <name type="common">Sea louse</name>
    <dbReference type="NCBI Taxonomy" id="217165"/>
    <lineage>
        <taxon>Eukaryota</taxon>
        <taxon>Metazoa</taxon>
        <taxon>Ecdysozoa</taxon>
        <taxon>Arthropoda</taxon>
        <taxon>Crustacea</taxon>
        <taxon>Multicrustacea</taxon>
        <taxon>Hexanauplia</taxon>
        <taxon>Copepoda</taxon>
        <taxon>Siphonostomatoida</taxon>
        <taxon>Caligidae</taxon>
        <taxon>Caligus</taxon>
    </lineage>
</organism>
<dbReference type="Proteomes" id="UP000595437">
    <property type="component" value="Chromosome 11"/>
</dbReference>
<dbReference type="Pfam" id="PF17219">
    <property type="entry name" value="YAF2_RYBP"/>
    <property type="match status" value="1"/>
</dbReference>
<feature type="non-terminal residue" evidence="2">
    <location>
        <position position="81"/>
    </location>
</feature>
<dbReference type="EMBL" id="CP045900">
    <property type="protein sequence ID" value="QQP41639.1"/>
    <property type="molecule type" value="Genomic_DNA"/>
</dbReference>
<evidence type="ECO:0000313" key="3">
    <source>
        <dbReference type="Proteomes" id="UP000595437"/>
    </source>
</evidence>
<feature type="compositionally biased region" description="Polar residues" evidence="1">
    <location>
        <begin position="22"/>
        <end position="31"/>
    </location>
</feature>
<dbReference type="InterPro" id="IPR033774">
    <property type="entry name" value="YAF2_RYBP"/>
</dbReference>
<gene>
    <name evidence="2" type="ORF">FKW44_016073</name>
</gene>
<feature type="non-terminal residue" evidence="2">
    <location>
        <position position="1"/>
    </location>
</feature>
<sequence length="81" mass="8920">PGPSKAQPPAKKDRRKKPEPGPSSSNPSTTHAPPPSTKKYNINPAKLRNVDRSSATYHSVTVNDFTVVITEFKPKNKKLKK</sequence>